<feature type="transmembrane region" description="Helical" evidence="1">
    <location>
        <begin position="7"/>
        <end position="25"/>
    </location>
</feature>
<comment type="caution">
    <text evidence="2">The sequence shown here is derived from an EMBL/GenBank/DDBJ whole genome shotgun (WGS) entry which is preliminary data.</text>
</comment>
<feature type="transmembrane region" description="Helical" evidence="1">
    <location>
        <begin position="31"/>
        <end position="50"/>
    </location>
</feature>
<evidence type="ECO:0000256" key="1">
    <source>
        <dbReference type="SAM" id="Phobius"/>
    </source>
</evidence>
<dbReference type="EMBL" id="JBHLXE010000090">
    <property type="protein sequence ID" value="MFC0180092.1"/>
    <property type="molecule type" value="Genomic_DNA"/>
</dbReference>
<sequence length="98" mass="11305">MLIHLGRLLMLSVWFFLLYNVVYPVKPPIHYFLYFILAFMAITNCLKVLMMSVMSAKSGPLTSGQKIRLFLFGVFELKAIFKQQQTAQPTVTTIDKNK</sequence>
<reference evidence="2 3" key="1">
    <citation type="submission" date="2024-09" db="EMBL/GenBank/DDBJ databases">
        <authorList>
            <person name="Sun Q."/>
            <person name="Mori K."/>
        </authorList>
    </citation>
    <scope>NUCLEOTIDE SEQUENCE [LARGE SCALE GENOMIC DNA]</scope>
    <source>
        <strain evidence="2 3">CCM 8545</strain>
    </source>
</reference>
<dbReference type="Proteomes" id="UP001589758">
    <property type="component" value="Unassembled WGS sequence"/>
</dbReference>
<dbReference type="RefSeq" id="WP_385877204.1">
    <property type="nucleotide sequence ID" value="NZ_JBHLXE010000090.1"/>
</dbReference>
<evidence type="ECO:0000313" key="2">
    <source>
        <dbReference type="EMBL" id="MFC0180092.1"/>
    </source>
</evidence>
<keyword evidence="1" id="KW-0812">Transmembrane</keyword>
<dbReference type="PANTHER" id="PTHR38775">
    <property type="entry name" value="INNER MEMBRANE PROTEIN-RELATED"/>
    <property type="match status" value="1"/>
</dbReference>
<dbReference type="InterPro" id="IPR009525">
    <property type="entry name" value="DUF1145"/>
</dbReference>
<gene>
    <name evidence="2" type="ORF">ACFFIT_08370</name>
</gene>
<keyword evidence="1" id="KW-1133">Transmembrane helix</keyword>
<protein>
    <submittedName>
        <fullName evidence="2">DUF1145 domain-containing protein</fullName>
    </submittedName>
</protein>
<organism evidence="2 3">
    <name type="scientific">Thorsellia kenyensis</name>
    <dbReference type="NCBI Taxonomy" id="1549888"/>
    <lineage>
        <taxon>Bacteria</taxon>
        <taxon>Pseudomonadati</taxon>
        <taxon>Pseudomonadota</taxon>
        <taxon>Gammaproteobacteria</taxon>
        <taxon>Enterobacterales</taxon>
        <taxon>Thorselliaceae</taxon>
        <taxon>Thorsellia</taxon>
    </lineage>
</organism>
<evidence type="ECO:0000313" key="3">
    <source>
        <dbReference type="Proteomes" id="UP001589758"/>
    </source>
</evidence>
<dbReference type="PANTHER" id="PTHR38775:SF1">
    <property type="entry name" value="INNER MEMBRANE PROTEIN"/>
    <property type="match status" value="1"/>
</dbReference>
<proteinExistence type="predicted"/>
<keyword evidence="3" id="KW-1185">Reference proteome</keyword>
<dbReference type="Pfam" id="PF06611">
    <property type="entry name" value="DUF1145"/>
    <property type="match status" value="1"/>
</dbReference>
<name>A0ABV6CAT3_9GAMM</name>
<keyword evidence="1" id="KW-0472">Membrane</keyword>
<accession>A0ABV6CAT3</accession>